<feature type="signal peptide" evidence="1">
    <location>
        <begin position="1"/>
        <end position="27"/>
    </location>
</feature>
<dbReference type="Proteomes" id="UP000504603">
    <property type="component" value="Unplaced"/>
</dbReference>
<dbReference type="RefSeq" id="XP_022143602.1">
    <property type="nucleotide sequence ID" value="XM_022287910.1"/>
</dbReference>
<dbReference type="OrthoDB" id="1939167at2759"/>
<sequence length="149" mass="16555">METPRFLNLLLLLCFAVSELTATAASARRPGFLFSRARGRCTSQFWSSRREAWPRMAPETATVAKVFGSRARERYGSEMTLMEAAATARDEAFGRLVKEATAALLNSYGRREFPLSAWEVKTLLIKALVSEEAAALQSQRFAVANDICN</sequence>
<keyword evidence="2" id="KW-1185">Reference proteome</keyword>
<evidence type="ECO:0000256" key="1">
    <source>
        <dbReference type="SAM" id="SignalP"/>
    </source>
</evidence>
<reference evidence="3" key="1">
    <citation type="submission" date="2025-08" db="UniProtKB">
        <authorList>
            <consortium name="RefSeq"/>
        </authorList>
    </citation>
    <scope>IDENTIFICATION</scope>
    <source>
        <strain evidence="3">OHB3-1</strain>
    </source>
</reference>
<protein>
    <submittedName>
        <fullName evidence="3">Uncharacterized protein LOC111013459</fullName>
    </submittedName>
</protein>
<keyword evidence="1" id="KW-0732">Signal</keyword>
<dbReference type="PANTHER" id="PTHR33210">
    <property type="entry name" value="PROTODERMAL FACTOR 1"/>
    <property type="match status" value="1"/>
</dbReference>
<organism evidence="2 3">
    <name type="scientific">Momordica charantia</name>
    <name type="common">Bitter gourd</name>
    <name type="synonym">Balsam pear</name>
    <dbReference type="NCBI Taxonomy" id="3673"/>
    <lineage>
        <taxon>Eukaryota</taxon>
        <taxon>Viridiplantae</taxon>
        <taxon>Streptophyta</taxon>
        <taxon>Embryophyta</taxon>
        <taxon>Tracheophyta</taxon>
        <taxon>Spermatophyta</taxon>
        <taxon>Magnoliopsida</taxon>
        <taxon>eudicotyledons</taxon>
        <taxon>Gunneridae</taxon>
        <taxon>Pentapetalae</taxon>
        <taxon>rosids</taxon>
        <taxon>fabids</taxon>
        <taxon>Cucurbitales</taxon>
        <taxon>Cucurbitaceae</taxon>
        <taxon>Momordiceae</taxon>
        <taxon>Momordica</taxon>
    </lineage>
</organism>
<evidence type="ECO:0000313" key="3">
    <source>
        <dbReference type="RefSeq" id="XP_022143602.1"/>
    </source>
</evidence>
<dbReference type="GeneID" id="111013459"/>
<accession>A0A6J1CRA8</accession>
<proteinExistence type="predicted"/>
<evidence type="ECO:0000313" key="2">
    <source>
        <dbReference type="Proteomes" id="UP000504603"/>
    </source>
</evidence>
<dbReference type="PANTHER" id="PTHR33210:SF16">
    <property type="entry name" value="OS04G0517000 PROTEIN"/>
    <property type="match status" value="1"/>
</dbReference>
<dbReference type="InterPro" id="IPR039923">
    <property type="entry name" value="Protodermal_1"/>
</dbReference>
<feature type="chain" id="PRO_5026651402" evidence="1">
    <location>
        <begin position="28"/>
        <end position="149"/>
    </location>
</feature>
<dbReference type="KEGG" id="mcha:111013459"/>
<name>A0A6J1CRA8_MOMCH</name>
<dbReference type="AlphaFoldDB" id="A0A6J1CRA8"/>
<gene>
    <name evidence="3" type="primary">LOC111013459</name>
</gene>